<keyword evidence="3" id="KW-1185">Reference proteome</keyword>
<dbReference type="GeneID" id="68858166"/>
<organism evidence="2 3">
    <name type="scientific">Halapricum desulfuricans</name>
    <dbReference type="NCBI Taxonomy" id="2841257"/>
    <lineage>
        <taxon>Archaea</taxon>
        <taxon>Methanobacteriati</taxon>
        <taxon>Methanobacteriota</taxon>
        <taxon>Stenosarchaea group</taxon>
        <taxon>Halobacteria</taxon>
        <taxon>Halobacteriales</taxon>
        <taxon>Haloarculaceae</taxon>
        <taxon>Halapricum</taxon>
    </lineage>
</organism>
<dbReference type="RefSeq" id="WP_229120319.1">
    <property type="nucleotide sequence ID" value="NZ_CP064791.1"/>
</dbReference>
<evidence type="ECO:0000256" key="1">
    <source>
        <dbReference type="SAM" id="Phobius"/>
    </source>
</evidence>
<feature type="transmembrane region" description="Helical" evidence="1">
    <location>
        <begin position="73"/>
        <end position="98"/>
    </location>
</feature>
<keyword evidence="1" id="KW-0472">Membrane</keyword>
<reference evidence="2 3" key="1">
    <citation type="submission" date="2020-11" db="EMBL/GenBank/DDBJ databases">
        <title>Carbohydrate-dependent, anaerobic sulfur respiration: A novel catabolism in halophilic archaea.</title>
        <authorList>
            <person name="Sorokin D.Y."/>
            <person name="Messina E."/>
            <person name="Smedile F."/>
            <person name="La Cono V."/>
            <person name="Hallsworth J.E."/>
            <person name="Yakimov M.M."/>
        </authorList>
    </citation>
    <scope>NUCLEOTIDE SEQUENCE [LARGE SCALE GENOMIC DNA]</scope>
    <source>
        <strain evidence="2 3">HSR-Est</strain>
    </source>
</reference>
<dbReference type="EMBL" id="CP064791">
    <property type="protein sequence ID" value="QSG15059.1"/>
    <property type="molecule type" value="Genomic_DNA"/>
</dbReference>
<keyword evidence="1" id="KW-0812">Transmembrane</keyword>
<feature type="transmembrane region" description="Helical" evidence="1">
    <location>
        <begin position="33"/>
        <end position="52"/>
    </location>
</feature>
<protein>
    <submittedName>
        <fullName evidence="2">Uncharacterized protein</fullName>
    </submittedName>
</protein>
<accession>A0A897NWQ1</accession>
<feature type="transmembrane region" description="Helical" evidence="1">
    <location>
        <begin position="7"/>
        <end position="27"/>
    </location>
</feature>
<evidence type="ECO:0000313" key="3">
    <source>
        <dbReference type="Proteomes" id="UP000663292"/>
    </source>
</evidence>
<sequence>MDARQKSAIGMAGNAVGWLAYGCFGTLEFGLFALFWVAFGLPLAALAAIWWFREDAFTIPVEQWHEERRLVRHLPSALFVTGIGWATIGITLVVTTWLV</sequence>
<gene>
    <name evidence="2" type="ORF">HSEST_1530</name>
</gene>
<dbReference type="AlphaFoldDB" id="A0A897NWQ1"/>
<evidence type="ECO:0000313" key="2">
    <source>
        <dbReference type="EMBL" id="QSG15059.1"/>
    </source>
</evidence>
<name>A0A897NWQ1_9EURY</name>
<dbReference type="PROSITE" id="PS51257">
    <property type="entry name" value="PROKAR_LIPOPROTEIN"/>
    <property type="match status" value="1"/>
</dbReference>
<keyword evidence="1" id="KW-1133">Transmembrane helix</keyword>
<dbReference type="Proteomes" id="UP000663292">
    <property type="component" value="Chromosome"/>
</dbReference>
<proteinExistence type="predicted"/>